<evidence type="ECO:0000313" key="17">
    <source>
        <dbReference type="Proteomes" id="UP000593561"/>
    </source>
</evidence>
<protein>
    <recommendedName>
        <fullName evidence="4">Anaphase-promoting complex subunit 1</fullName>
    </recommendedName>
</protein>
<dbReference type="InterPro" id="IPR048971">
    <property type="entry name" value="Apc1_3rd"/>
</dbReference>
<dbReference type="GO" id="GO:0031145">
    <property type="term" value="P:anaphase-promoting complex-dependent catabolic process"/>
    <property type="evidence" value="ECO:0007669"/>
    <property type="project" value="TreeGrafter"/>
</dbReference>
<dbReference type="Pfam" id="PF20518">
    <property type="entry name" value="Apc1_MidN"/>
    <property type="match status" value="1"/>
</dbReference>
<dbReference type="InterPro" id="IPR041221">
    <property type="entry name" value="APC1_C"/>
</dbReference>
<comment type="caution">
    <text evidence="16">The sequence shown here is derived from an EMBL/GenBank/DDBJ whole genome shotgun (WGS) entry which is preliminary data.</text>
</comment>
<feature type="coiled-coil region" evidence="11">
    <location>
        <begin position="1790"/>
        <end position="1817"/>
    </location>
</feature>
<evidence type="ECO:0000256" key="6">
    <source>
        <dbReference type="ARBA" id="ARBA00022737"/>
    </source>
</evidence>
<keyword evidence="17" id="KW-1185">Reference proteome</keyword>
<dbReference type="InterPro" id="IPR011989">
    <property type="entry name" value="ARM-like"/>
</dbReference>
<feature type="domain" description="Anaphase-promoting complex subunit 1 middle" evidence="14">
    <location>
        <begin position="560"/>
        <end position="829"/>
    </location>
</feature>
<keyword evidence="8" id="KW-0833">Ubl conjugation pathway</keyword>
<keyword evidence="9" id="KW-0539">Nucleus</keyword>
<dbReference type="InterPro" id="IPR002015">
    <property type="entry name" value="Proteasome/cyclosome_rpt"/>
</dbReference>
<evidence type="ECO:0000256" key="3">
    <source>
        <dbReference type="ARBA" id="ARBA00010547"/>
    </source>
</evidence>
<dbReference type="Pfam" id="PF18122">
    <property type="entry name" value="APC1_C"/>
    <property type="match status" value="1"/>
</dbReference>
<comment type="subcellular location">
    <subcellularLocation>
        <location evidence="1">Nucleus</location>
    </subcellularLocation>
</comment>
<feature type="domain" description="Anaphase-promoting complex subunit 1 N-terminal" evidence="12">
    <location>
        <begin position="32"/>
        <end position="273"/>
    </location>
</feature>
<proteinExistence type="inferred from homology"/>
<dbReference type="InterPro" id="IPR049255">
    <property type="entry name" value="Apc1_N"/>
</dbReference>
<dbReference type="Proteomes" id="UP000593561">
    <property type="component" value="Unassembled WGS sequence"/>
</dbReference>
<evidence type="ECO:0000313" key="16">
    <source>
        <dbReference type="EMBL" id="MBA0629857.1"/>
    </source>
</evidence>
<dbReference type="Pfam" id="PF01851">
    <property type="entry name" value="PC_rep"/>
    <property type="match status" value="1"/>
</dbReference>
<evidence type="ECO:0000256" key="8">
    <source>
        <dbReference type="ARBA" id="ARBA00022786"/>
    </source>
</evidence>
<feature type="domain" description="Anaphase-promoting complex subunit 1 N-terminal" evidence="12">
    <location>
        <begin position="343"/>
        <end position="553"/>
    </location>
</feature>
<dbReference type="GO" id="GO:0060090">
    <property type="term" value="F:molecular adaptor activity"/>
    <property type="evidence" value="ECO:0007669"/>
    <property type="project" value="TreeGrafter"/>
</dbReference>
<dbReference type="InterPro" id="IPR024990">
    <property type="entry name" value="Apc1"/>
</dbReference>
<dbReference type="Gene3D" id="1.25.10.10">
    <property type="entry name" value="Leucine-rich Repeat Variant"/>
    <property type="match status" value="2"/>
</dbReference>
<evidence type="ECO:0000259" key="14">
    <source>
        <dbReference type="Pfam" id="PF20518"/>
    </source>
</evidence>
<keyword evidence="5" id="KW-0132">Cell division</keyword>
<reference evidence="16 17" key="1">
    <citation type="journal article" date="2019" name="Genome Biol. Evol.">
        <title>Insights into the evolution of the New World diploid cottons (Gossypium, subgenus Houzingenia) based on genome sequencing.</title>
        <authorList>
            <person name="Grover C.E."/>
            <person name="Arick M.A. 2nd"/>
            <person name="Thrash A."/>
            <person name="Conover J.L."/>
            <person name="Sanders W.S."/>
            <person name="Peterson D.G."/>
            <person name="Frelichowski J.E."/>
            <person name="Scheffler J.A."/>
            <person name="Scheffler B.E."/>
            <person name="Wendel J.F."/>
        </authorList>
    </citation>
    <scope>NUCLEOTIDE SEQUENCE [LARGE SCALE GENOMIC DNA]</scope>
    <source>
        <strain evidence="16">27</strain>
        <tissue evidence="16">Leaf</tissue>
    </source>
</reference>
<name>A0A7J8SUT3_GOSDV</name>
<organism evidence="16 17">
    <name type="scientific">Gossypium davidsonii</name>
    <name type="common">Davidson's cotton</name>
    <name type="synonym">Gossypium klotzschianum subsp. davidsonii</name>
    <dbReference type="NCBI Taxonomy" id="34287"/>
    <lineage>
        <taxon>Eukaryota</taxon>
        <taxon>Viridiplantae</taxon>
        <taxon>Streptophyta</taxon>
        <taxon>Embryophyta</taxon>
        <taxon>Tracheophyta</taxon>
        <taxon>Spermatophyta</taxon>
        <taxon>Magnoliopsida</taxon>
        <taxon>eudicotyledons</taxon>
        <taxon>Gunneridae</taxon>
        <taxon>Pentapetalae</taxon>
        <taxon>rosids</taxon>
        <taxon>malvids</taxon>
        <taxon>Malvales</taxon>
        <taxon>Malvaceae</taxon>
        <taxon>Malvoideae</taxon>
        <taxon>Gossypium</taxon>
    </lineage>
</organism>
<dbReference type="Pfam" id="PF12859">
    <property type="entry name" value="ANAPC1"/>
    <property type="match status" value="2"/>
</dbReference>
<comment type="pathway">
    <text evidence="2">Protein modification; protein ubiquitination.</text>
</comment>
<keyword evidence="7" id="KW-0498">Mitosis</keyword>
<dbReference type="PANTHER" id="PTHR12827">
    <property type="entry name" value="MEIOTIC CHECKPOINT REGULATOR TSG24 FAMILY MEMBER"/>
    <property type="match status" value="1"/>
</dbReference>
<dbReference type="FunFam" id="1.25.10.10:FF:000211">
    <property type="entry name" value="Anaphase-promoting complex subunit 1"/>
    <property type="match status" value="1"/>
</dbReference>
<keyword evidence="10" id="KW-0131">Cell cycle</keyword>
<keyword evidence="6" id="KW-0677">Repeat</keyword>
<dbReference type="PANTHER" id="PTHR12827:SF3">
    <property type="entry name" value="ANAPHASE-PROMOTING COMPLEX SUBUNIT 1"/>
    <property type="match status" value="1"/>
</dbReference>
<feature type="domain" description="Anaphase-promoting complex subunit 1 C-terminal" evidence="13">
    <location>
        <begin position="1678"/>
        <end position="1844"/>
    </location>
</feature>
<comment type="similarity">
    <text evidence="3">Belongs to the APC1 family.</text>
</comment>
<evidence type="ECO:0000259" key="15">
    <source>
        <dbReference type="Pfam" id="PF21282"/>
    </source>
</evidence>
<dbReference type="Pfam" id="PF21282">
    <property type="entry name" value="APC1_3rd"/>
    <property type="match status" value="1"/>
</dbReference>
<dbReference type="GO" id="GO:0005680">
    <property type="term" value="C:anaphase-promoting complex"/>
    <property type="evidence" value="ECO:0007669"/>
    <property type="project" value="InterPro"/>
</dbReference>
<evidence type="ECO:0000256" key="4">
    <source>
        <dbReference type="ARBA" id="ARBA00016070"/>
    </source>
</evidence>
<evidence type="ECO:0000256" key="5">
    <source>
        <dbReference type="ARBA" id="ARBA00022618"/>
    </source>
</evidence>
<keyword evidence="11" id="KW-0175">Coiled coil</keyword>
<evidence type="ECO:0000256" key="11">
    <source>
        <dbReference type="SAM" id="Coils"/>
    </source>
</evidence>
<dbReference type="InterPro" id="IPR046794">
    <property type="entry name" value="Apc1_MidN"/>
</dbReference>
<evidence type="ECO:0000259" key="13">
    <source>
        <dbReference type="Pfam" id="PF18122"/>
    </source>
</evidence>
<evidence type="ECO:0000256" key="9">
    <source>
        <dbReference type="ARBA" id="ARBA00023242"/>
    </source>
</evidence>
<evidence type="ECO:0000256" key="7">
    <source>
        <dbReference type="ARBA" id="ARBA00022776"/>
    </source>
</evidence>
<accession>A0A7J8SUT3</accession>
<gene>
    <name evidence="16" type="ORF">Godav_024353</name>
</gene>
<evidence type="ECO:0000256" key="1">
    <source>
        <dbReference type="ARBA" id="ARBA00004123"/>
    </source>
</evidence>
<dbReference type="GO" id="GO:0051301">
    <property type="term" value="P:cell division"/>
    <property type="evidence" value="ECO:0007669"/>
    <property type="project" value="UniProtKB-KW"/>
</dbReference>
<evidence type="ECO:0000256" key="2">
    <source>
        <dbReference type="ARBA" id="ARBA00004906"/>
    </source>
</evidence>
<evidence type="ECO:0000259" key="12">
    <source>
        <dbReference type="Pfam" id="PF12859"/>
    </source>
</evidence>
<dbReference type="GO" id="GO:0007091">
    <property type="term" value="P:metaphase/anaphase transition of mitotic cell cycle"/>
    <property type="evidence" value="ECO:0007669"/>
    <property type="project" value="TreeGrafter"/>
</dbReference>
<dbReference type="EMBL" id="JABFAC010000011">
    <property type="protein sequence ID" value="MBA0629857.1"/>
    <property type="molecule type" value="Genomic_DNA"/>
</dbReference>
<evidence type="ECO:0000256" key="10">
    <source>
        <dbReference type="ARBA" id="ARBA00023306"/>
    </source>
</evidence>
<feature type="domain" description="Anaphase-promoting complex subunit 1 beta-sandwich" evidence="15">
    <location>
        <begin position="1538"/>
        <end position="1601"/>
    </location>
</feature>
<sequence length="1891" mass="208459">MPVGVRQLSVLGEFKPFGLIAEALDGKPSDTSTDDYDYFLFDPEIARQREDSSDNDASASALSDRRDHELFIRGNRIIWSIGARVFKRFTLPSPVIKACWCRMGDNPEALLCVLQLDSLTIYNTSGEVVSIPLPGSITSVWSLPFGLLLQQGAEGNLLKHGPFPYSSPSLGSRDIIRNRRETGHSPHHNFSFLGAYDQLIKGESSSSHLILKDLLEEPQSIYIEERGKLNIMRDFDERTIWTSDLIPLMASYNKVKMQHSVWVAEVINSSLEVENSSLSATVPTGVLLKRFSFRRIWQGKGAHTAASKVLDPIVVKDTPFFAPCAKDNITVLVPGVMLTAGLKHFQVFLATDDDSAPIICFLFLEQKKLLSLRLQTVEINNEILYDVKPDMSWSIPAIAAAPVIVTRPSVKVGLLPYTDMIVLAPESILILYSGKQLLCRYLLPSCLGIGNPSCNLGFSKATSISHDLKIVGLADAVEARINVKVNNRMIFRCALHRSPSSSLANDSITAMAEGLSPSFYNHFLVLLWGDSESSCLSEANSTVDSEWNSFCDAIMQMCKKSSVVSQETPESSWDFLLNSKFHKDYCKTNSMIGLSSGVALDRTGLDSMRSNIDGTKSSEKSFHFDLLMESLDSLHAVYESLKMDNLRRRDLELLAILLCNIAKFLGEECYLDHYVRDFPALCKTVKMGINCLSSKAPFNLFRWLENCLQHGCTSDKTNNLPLVVCKDGSSVVSWARKIVSFYSLLCGAKIIGNKLSSGVSCNIASGSSCSNEELTVLAMVGEKFGLKELDSLPSGVSLPLRHALDKCRESPPADWPAAAYVLIGREDLALSCLARSCKFKELETQTNLNLVSMSTPYMLHLHPVTIPSTISDTVGLESTKFEDTDSIDGSMADGMENIFSSCTQLRYGRDLRLNEVRRLLCSARPVAIQTSANPSASDQDLQQAQLWQLAQRTTALPLGRGAFTLATIYTLLTEAFTVPKLVLAGRLPAQQNATVNLDPSIRNIQELKSWPEFHNAVAAGLRLAPLQGKVSRTWIIYNRPEEPNAVHAGLLLALGLHGFLRVLTITDTYQYFSQEHEATTVGLMLGLAASYRGTMQPSISKCLYVHIPYRHPSSFPELELPTLLQTAALMSVGLLFEGSAHPQTMQTLVGEIGRRSGGDNVLEREGYAVSAGFSLGLVALGRGEEALGFMDTLVDRLFHYIGGKEICNERSLPLAASVDEHNRVTGQMMDGTTVNVDVTAPGAMIALALMFLKSESEVIVSRLTIPQTHFDLQYVRPDFIMLRVIARNLIMWSRIHPSKDWIQSQIPEIIKNGVKGLRDDTMDIDEMDAETIVQAYVNIVAGACISLGLRFAGTKDANAQELLYEYAAYFLNEIKPVSTTNRSTFPKGLSQYVDRGTLEICLHLIVLSLSVVMAGSGHLQTFRLLRFLRNRSSVDGHANYGIQMAHLGFNNSFSIAWNITNASVANLSSANNVECIRTVSLAIGFLFLGGGTRTFSTSNSSIAALLITLYPRLPTGPNDNRCHLQAFRHLYVLATEARWLQTVDVDTGLPVYAPLEVTIKETEHYSETSFCEITPCILPERSILKTVRVCSPRYWPQVIELVPENKPWWSFGDRNDPFHSGILHVKRKVGACSYVDDPIGCQSLLSRAMHKVFGLTSLRAGYTGNNSNNGSAAVTVDQLVGTFSSDPSLIAFAQLCCDLSWNSRSDVDFQEFCLQVLFECISKDRPALLQVYLSLYTTIGSLAEQVSNSNLLVGDLLSVSSLKLALSYNEAVMTGRLATSRGSIVQSVFLGSLRKRVEELLNSAEQLKTDLHNYLNSGSWPNDGSFGVKSSTILSWYLQWFGVPAAPTVKTMVDKIKPMNISLSPVPLLCLLLPGTHINAVEEINQFLLST</sequence>
<dbReference type="GO" id="GO:0070979">
    <property type="term" value="P:protein K11-linked ubiquitination"/>
    <property type="evidence" value="ECO:0007669"/>
    <property type="project" value="TreeGrafter"/>
</dbReference>